<dbReference type="EMBL" id="CAJJDM010000059">
    <property type="protein sequence ID" value="CAD8077572.1"/>
    <property type="molecule type" value="Genomic_DNA"/>
</dbReference>
<reference evidence="1" key="1">
    <citation type="submission" date="2021-01" db="EMBL/GenBank/DDBJ databases">
        <authorList>
            <consortium name="Genoscope - CEA"/>
            <person name="William W."/>
        </authorList>
    </citation>
    <scope>NUCLEOTIDE SEQUENCE</scope>
</reference>
<name>A0A8S1MG07_PARPR</name>
<evidence type="ECO:0000313" key="2">
    <source>
        <dbReference type="Proteomes" id="UP000688137"/>
    </source>
</evidence>
<dbReference type="OMA" id="NVEQHEY"/>
<dbReference type="AlphaFoldDB" id="A0A8S1MG07"/>
<evidence type="ECO:0000313" key="1">
    <source>
        <dbReference type="EMBL" id="CAD8077572.1"/>
    </source>
</evidence>
<keyword evidence="2" id="KW-1185">Reference proteome</keyword>
<protein>
    <submittedName>
        <fullName evidence="1">Uncharacterized protein</fullName>
    </submittedName>
</protein>
<proteinExistence type="predicted"/>
<organism evidence="1 2">
    <name type="scientific">Paramecium primaurelia</name>
    <dbReference type="NCBI Taxonomy" id="5886"/>
    <lineage>
        <taxon>Eukaryota</taxon>
        <taxon>Sar</taxon>
        <taxon>Alveolata</taxon>
        <taxon>Ciliophora</taxon>
        <taxon>Intramacronucleata</taxon>
        <taxon>Oligohymenophorea</taxon>
        <taxon>Peniculida</taxon>
        <taxon>Parameciidae</taxon>
        <taxon>Paramecium</taxon>
    </lineage>
</organism>
<dbReference type="Proteomes" id="UP000688137">
    <property type="component" value="Unassembled WGS sequence"/>
</dbReference>
<accession>A0A8S1MG07</accession>
<gene>
    <name evidence="1" type="ORF">PPRIM_AZ9-3.1.T0580180</name>
</gene>
<comment type="caution">
    <text evidence="1">The sequence shown here is derived from an EMBL/GenBank/DDBJ whole genome shotgun (WGS) entry which is preliminary data.</text>
</comment>
<sequence length="223" mass="26505">MKIKKQKALRSKYKSINSSERALIINYIEEYKYSTAHVSMITGHNASTIKAIYQVYKKQGRINKKVKRDKILNLKFQFMLFVYDDPKGNLTKINVEQHEYQKQIVEDQHMNQSNSQEQAIKRILECNQIKIMNLLDNANAIDTFKQEMKIIQSQELPSQQFSSLQLIPCFNIKENNQTKFLMKYNLKFISNLFSQKQDDTKEDEESKLSVEKKLNEQYRLMRM</sequence>